<feature type="region of interest" description="Disordered" evidence="4">
    <location>
        <begin position="1"/>
        <end position="31"/>
    </location>
</feature>
<dbReference type="Gene3D" id="3.90.20.20">
    <property type="match status" value="1"/>
</dbReference>
<dbReference type="GO" id="GO:0000774">
    <property type="term" value="F:adenyl-nucleotide exchange factor activity"/>
    <property type="evidence" value="ECO:0007669"/>
    <property type="project" value="InterPro"/>
</dbReference>
<dbReference type="PANTHER" id="PTHR21237">
    <property type="entry name" value="GRPE PROTEIN"/>
    <property type="match status" value="1"/>
</dbReference>
<dbReference type="EMBL" id="SNRY01005497">
    <property type="protein sequence ID" value="KAA6314812.1"/>
    <property type="molecule type" value="Genomic_DNA"/>
</dbReference>
<evidence type="ECO:0000256" key="4">
    <source>
        <dbReference type="SAM" id="MobiDB-lite"/>
    </source>
</evidence>
<dbReference type="SUPFAM" id="SSF58014">
    <property type="entry name" value="Coiled-coil domain of nucleotide exchange factor GrpE"/>
    <property type="match status" value="1"/>
</dbReference>
<dbReference type="GO" id="GO:0051087">
    <property type="term" value="F:protein-folding chaperone binding"/>
    <property type="evidence" value="ECO:0007669"/>
    <property type="project" value="InterPro"/>
</dbReference>
<accession>A0A5J4Q063</accession>
<dbReference type="InterPro" id="IPR000740">
    <property type="entry name" value="GrpE"/>
</dbReference>
<dbReference type="GO" id="GO:0042803">
    <property type="term" value="F:protein homodimerization activity"/>
    <property type="evidence" value="ECO:0007669"/>
    <property type="project" value="InterPro"/>
</dbReference>
<organism evidence="5">
    <name type="scientific">termite gut metagenome</name>
    <dbReference type="NCBI Taxonomy" id="433724"/>
    <lineage>
        <taxon>unclassified sequences</taxon>
        <taxon>metagenomes</taxon>
        <taxon>organismal metagenomes</taxon>
    </lineage>
</organism>
<dbReference type="AlphaFoldDB" id="A0A5J4Q063"/>
<dbReference type="InterPro" id="IPR013805">
    <property type="entry name" value="GrpE_CC"/>
</dbReference>
<dbReference type="GO" id="GO:0006457">
    <property type="term" value="P:protein folding"/>
    <property type="evidence" value="ECO:0007669"/>
    <property type="project" value="InterPro"/>
</dbReference>
<gene>
    <name evidence="5" type="ORF">EZS27_034632</name>
</gene>
<evidence type="ECO:0000256" key="3">
    <source>
        <dbReference type="SAM" id="Coils"/>
    </source>
</evidence>
<comment type="caution">
    <text evidence="5">The sequence shown here is derived from an EMBL/GenBank/DDBJ whole genome shotgun (WGS) entry which is preliminary data.</text>
</comment>
<proteinExistence type="inferred from homology"/>
<feature type="compositionally biased region" description="Polar residues" evidence="4">
    <location>
        <begin position="7"/>
        <end position="26"/>
    </location>
</feature>
<reference evidence="5" key="1">
    <citation type="submission" date="2019-03" db="EMBL/GenBank/DDBJ databases">
        <title>Single cell metagenomics reveals metabolic interactions within the superorganism composed of flagellate Streblomastix strix and complex community of Bacteroidetes bacteria on its surface.</title>
        <authorList>
            <person name="Treitli S.C."/>
            <person name="Kolisko M."/>
            <person name="Husnik F."/>
            <person name="Keeling P."/>
            <person name="Hampl V."/>
        </authorList>
    </citation>
    <scope>NUCLEOTIDE SEQUENCE</scope>
    <source>
        <strain evidence="5">STM</strain>
    </source>
</reference>
<dbReference type="HAMAP" id="MF_01151">
    <property type="entry name" value="GrpE"/>
    <property type="match status" value="1"/>
</dbReference>
<dbReference type="Pfam" id="PF01025">
    <property type="entry name" value="GrpE"/>
    <property type="match status" value="1"/>
</dbReference>
<sequence>MQEEELYNNQSEQIPEGETSTDQSVSDTEEGILLTEEEKLSRQLAQANLLIDEQKDKYLRLSAEFDNYRKRTIKEKAELILNGGEKTIHSILPITDDMERALKMPGMSDIAPAIQEGMELIYNKFIATLEQNGVKIIETQGKALDTDFHEAIATIPAPSENLKGKIVECVQTGYTLNGKVIRHAKVVMGE</sequence>
<protein>
    <submittedName>
        <fullName evidence="5">Protein GrpE</fullName>
    </submittedName>
</protein>
<comment type="similarity">
    <text evidence="1">Belongs to the GrpE family.</text>
</comment>
<keyword evidence="2" id="KW-0143">Chaperone</keyword>
<name>A0A5J4Q063_9ZZZZ</name>
<dbReference type="InterPro" id="IPR009012">
    <property type="entry name" value="GrpE_head"/>
</dbReference>
<evidence type="ECO:0000256" key="1">
    <source>
        <dbReference type="ARBA" id="ARBA00009054"/>
    </source>
</evidence>
<dbReference type="SUPFAM" id="SSF51064">
    <property type="entry name" value="Head domain of nucleotide exchange factor GrpE"/>
    <property type="match status" value="1"/>
</dbReference>
<dbReference type="PRINTS" id="PR00773">
    <property type="entry name" value="GRPEPROTEIN"/>
</dbReference>
<feature type="coiled-coil region" evidence="3">
    <location>
        <begin position="37"/>
        <end position="71"/>
    </location>
</feature>
<dbReference type="Gene3D" id="2.30.22.10">
    <property type="entry name" value="Head domain of nucleotide exchange factor GrpE"/>
    <property type="match status" value="1"/>
</dbReference>
<evidence type="ECO:0000313" key="5">
    <source>
        <dbReference type="EMBL" id="KAA6314812.1"/>
    </source>
</evidence>
<keyword evidence="3" id="KW-0175">Coiled coil</keyword>
<evidence type="ECO:0000256" key="2">
    <source>
        <dbReference type="ARBA" id="ARBA00023186"/>
    </source>
</evidence>
<dbReference type="PANTHER" id="PTHR21237:SF23">
    <property type="entry name" value="GRPE PROTEIN HOMOLOG, MITOCHONDRIAL"/>
    <property type="match status" value="1"/>
</dbReference>
<dbReference type="CDD" id="cd00446">
    <property type="entry name" value="GrpE"/>
    <property type="match status" value="1"/>
</dbReference>
<dbReference type="GO" id="GO:0051082">
    <property type="term" value="F:unfolded protein binding"/>
    <property type="evidence" value="ECO:0007669"/>
    <property type="project" value="TreeGrafter"/>
</dbReference>